<organism evidence="2 3">
    <name type="scientific">Micromonospora sonneratiae</name>
    <dbReference type="NCBI Taxonomy" id="1184706"/>
    <lineage>
        <taxon>Bacteria</taxon>
        <taxon>Bacillati</taxon>
        <taxon>Actinomycetota</taxon>
        <taxon>Actinomycetes</taxon>
        <taxon>Micromonosporales</taxon>
        <taxon>Micromonosporaceae</taxon>
        <taxon>Micromonospora</taxon>
    </lineage>
</organism>
<evidence type="ECO:0000313" key="3">
    <source>
        <dbReference type="Proteomes" id="UP001597260"/>
    </source>
</evidence>
<sequence length="342" mass="37185">MSVWITYAPWGESLAELTEAARQAERAGAEVVWAPEMHRSATISAAALAAGTESSMIGTAVTLAFTRSPMITALEAMDIDELSNGRFILGLGTGVRGVNENWHNVRWESPVPHLRETVSVIRQIVANSHRGEPMQYQGECEHLRIVGYQRPAPPVRTSIPIYLGGVGPAMTRLAGRIADGWISHELCSPLALRETALPALEQGLTQAGRTRRDLEVVVSAVCSIDDDPATARRWAAGGVGFYATVRSYADFFALHGLGEDQQRIVDRFAQGDVTSSYLGDYVSDRMIDQLTLTGTAEQVRQRLAEYEGLADAVKLSPPTHGLPPEVIRQAQQRLIAAIASWS</sequence>
<dbReference type="Pfam" id="PF00296">
    <property type="entry name" value="Bac_luciferase"/>
    <property type="match status" value="1"/>
</dbReference>
<evidence type="ECO:0000259" key="1">
    <source>
        <dbReference type="Pfam" id="PF00296"/>
    </source>
</evidence>
<name>A0ABW3Y5T4_9ACTN</name>
<evidence type="ECO:0000313" key="2">
    <source>
        <dbReference type="EMBL" id="MFD1319711.1"/>
    </source>
</evidence>
<gene>
    <name evidence="2" type="ORF">ACFQ4H_01270</name>
</gene>
<dbReference type="PANTHER" id="PTHR43244:SF2">
    <property type="entry name" value="CONSERVED HYPOTHETICAL ALANINE AND PROLINE-RICH PROTEIN"/>
    <property type="match status" value="1"/>
</dbReference>
<protein>
    <submittedName>
        <fullName evidence="2">LLM class flavin-dependent oxidoreductase</fullName>
    </submittedName>
</protein>
<dbReference type="PANTHER" id="PTHR43244">
    <property type="match status" value="1"/>
</dbReference>
<dbReference type="InterPro" id="IPR050564">
    <property type="entry name" value="F420-G6PD/mer"/>
</dbReference>
<dbReference type="InterPro" id="IPR036661">
    <property type="entry name" value="Luciferase-like_sf"/>
</dbReference>
<dbReference type="EMBL" id="JBHTMP010000001">
    <property type="protein sequence ID" value="MFD1319711.1"/>
    <property type="molecule type" value="Genomic_DNA"/>
</dbReference>
<dbReference type="Gene3D" id="3.20.20.30">
    <property type="entry name" value="Luciferase-like domain"/>
    <property type="match status" value="1"/>
</dbReference>
<dbReference type="Proteomes" id="UP001597260">
    <property type="component" value="Unassembled WGS sequence"/>
</dbReference>
<dbReference type="CDD" id="cd01097">
    <property type="entry name" value="Tetrahydromethanopterin_reductase"/>
    <property type="match status" value="1"/>
</dbReference>
<keyword evidence="3" id="KW-1185">Reference proteome</keyword>
<dbReference type="SUPFAM" id="SSF51679">
    <property type="entry name" value="Bacterial luciferase-like"/>
    <property type="match status" value="1"/>
</dbReference>
<dbReference type="RefSeq" id="WP_377565897.1">
    <property type="nucleotide sequence ID" value="NZ_JBHTMP010000001.1"/>
</dbReference>
<reference evidence="3" key="1">
    <citation type="journal article" date="2019" name="Int. J. Syst. Evol. Microbiol.">
        <title>The Global Catalogue of Microorganisms (GCM) 10K type strain sequencing project: providing services to taxonomists for standard genome sequencing and annotation.</title>
        <authorList>
            <consortium name="The Broad Institute Genomics Platform"/>
            <consortium name="The Broad Institute Genome Sequencing Center for Infectious Disease"/>
            <person name="Wu L."/>
            <person name="Ma J."/>
        </authorList>
    </citation>
    <scope>NUCLEOTIDE SEQUENCE [LARGE SCALE GENOMIC DNA]</scope>
    <source>
        <strain evidence="3">JCM 31037</strain>
    </source>
</reference>
<dbReference type="InterPro" id="IPR011251">
    <property type="entry name" value="Luciferase-like_dom"/>
</dbReference>
<comment type="caution">
    <text evidence="2">The sequence shown here is derived from an EMBL/GenBank/DDBJ whole genome shotgun (WGS) entry which is preliminary data.</text>
</comment>
<feature type="domain" description="Luciferase-like" evidence="1">
    <location>
        <begin position="12"/>
        <end position="309"/>
    </location>
</feature>
<accession>A0ABW3Y5T4</accession>
<proteinExistence type="predicted"/>